<proteinExistence type="inferred from homology"/>
<organism evidence="10 11">
    <name type="scientific">Faecalicoccus acidiformans</name>
    <dbReference type="NCBI Taxonomy" id="915173"/>
    <lineage>
        <taxon>Bacteria</taxon>
        <taxon>Bacillati</taxon>
        <taxon>Bacillota</taxon>
        <taxon>Erysipelotrichia</taxon>
        <taxon>Erysipelotrichales</taxon>
        <taxon>Erysipelotrichaceae</taxon>
        <taxon>Faecalicoccus</taxon>
    </lineage>
</organism>
<dbReference type="SUPFAM" id="SSF89550">
    <property type="entry name" value="PHP domain-like"/>
    <property type="match status" value="1"/>
</dbReference>
<dbReference type="InterPro" id="IPR016195">
    <property type="entry name" value="Pol/histidinol_Pase-like"/>
</dbReference>
<dbReference type="UniPathway" id="UPA00031">
    <property type="reaction ID" value="UER00013"/>
</dbReference>
<keyword evidence="5 8" id="KW-0378">Hydrolase</keyword>
<evidence type="ECO:0000256" key="4">
    <source>
        <dbReference type="ARBA" id="ARBA00022605"/>
    </source>
</evidence>
<evidence type="ECO:0000256" key="1">
    <source>
        <dbReference type="ARBA" id="ARBA00004970"/>
    </source>
</evidence>
<feature type="domain" description="PHP" evidence="9">
    <location>
        <begin position="6"/>
        <end position="207"/>
    </location>
</feature>
<dbReference type="Gene3D" id="3.20.20.140">
    <property type="entry name" value="Metal-dependent hydrolases"/>
    <property type="match status" value="1"/>
</dbReference>
<dbReference type="EMBL" id="JACHHD010000008">
    <property type="protein sequence ID" value="MBB5184986.1"/>
    <property type="molecule type" value="Genomic_DNA"/>
</dbReference>
<comment type="caution">
    <text evidence="10">The sequence shown here is derived from an EMBL/GenBank/DDBJ whole genome shotgun (WGS) entry which is preliminary data.</text>
</comment>
<evidence type="ECO:0000259" key="9">
    <source>
        <dbReference type="Pfam" id="PF02811"/>
    </source>
</evidence>
<keyword evidence="4 8" id="KW-0028">Amino-acid biosynthesis</keyword>
<evidence type="ECO:0000256" key="2">
    <source>
        <dbReference type="ARBA" id="ARBA00009152"/>
    </source>
</evidence>
<comment type="similarity">
    <text evidence="2 8">Belongs to the PHP hydrolase family. HisK subfamily.</text>
</comment>
<dbReference type="InterPro" id="IPR010140">
    <property type="entry name" value="Histidinol_P_phosphatase_HisJ"/>
</dbReference>
<keyword evidence="6 8" id="KW-0368">Histidine biosynthesis</keyword>
<evidence type="ECO:0000256" key="7">
    <source>
        <dbReference type="ARBA" id="ARBA00049158"/>
    </source>
</evidence>
<sequence>MPMFADYHVHTAFSDDSVYPMENVIQDAIAMHMDEICFTEHVDYGIKFDQEPGKPILYRGNEPLTNCDYPLYMKTIQEMKKKYGHKIRIKTGMEFGMQKHTIPQYQALFDRYPFDFILLSIHEIDNQEFWNQDYLKGKSQKEVYEGYYQALYELVSSYKDYSVLGHMDLINRYDKQGAYPFEKIKPWIQKVLEVVIQDQKGIEINTSSKRYGLKDSTPSKEILQLYHDLGGTILTIGSDSHKPEHLGTGIQEAKEMLKAIGFQTYCTFEKMTPIFHRL</sequence>
<dbReference type="GO" id="GO:0004401">
    <property type="term" value="F:histidinol-phosphatase activity"/>
    <property type="evidence" value="ECO:0007669"/>
    <property type="project" value="UniProtKB-UniRule"/>
</dbReference>
<evidence type="ECO:0000313" key="11">
    <source>
        <dbReference type="Proteomes" id="UP000521313"/>
    </source>
</evidence>
<dbReference type="AlphaFoldDB" id="A0A7W8D0M3"/>
<gene>
    <name evidence="10" type="ORF">HNQ43_001033</name>
</gene>
<comment type="pathway">
    <text evidence="1 8">Amino-acid biosynthesis; L-histidine biosynthesis; L-histidine from 5-phospho-alpha-D-ribose 1-diphosphate: step 8/9.</text>
</comment>
<evidence type="ECO:0000313" key="10">
    <source>
        <dbReference type="EMBL" id="MBB5184986.1"/>
    </source>
</evidence>
<evidence type="ECO:0000256" key="6">
    <source>
        <dbReference type="ARBA" id="ARBA00023102"/>
    </source>
</evidence>
<evidence type="ECO:0000256" key="3">
    <source>
        <dbReference type="ARBA" id="ARBA00013085"/>
    </source>
</evidence>
<protein>
    <recommendedName>
        <fullName evidence="3 8">Histidinol-phosphatase</fullName>
        <shortName evidence="8">HolPase</shortName>
        <ecNumber evidence="3 8">3.1.3.15</ecNumber>
    </recommendedName>
</protein>
<dbReference type="GO" id="GO:0005737">
    <property type="term" value="C:cytoplasm"/>
    <property type="evidence" value="ECO:0007669"/>
    <property type="project" value="TreeGrafter"/>
</dbReference>
<dbReference type="Proteomes" id="UP000521313">
    <property type="component" value="Unassembled WGS sequence"/>
</dbReference>
<dbReference type="Pfam" id="PF02811">
    <property type="entry name" value="PHP"/>
    <property type="match status" value="1"/>
</dbReference>
<reference evidence="10 11" key="1">
    <citation type="submission" date="2020-08" db="EMBL/GenBank/DDBJ databases">
        <title>Genomic Encyclopedia of Type Strains, Phase IV (KMG-IV): sequencing the most valuable type-strain genomes for metagenomic binning, comparative biology and taxonomic classification.</title>
        <authorList>
            <person name="Goeker M."/>
        </authorList>
    </citation>
    <scope>NUCLEOTIDE SEQUENCE [LARGE SCALE GENOMIC DNA]</scope>
    <source>
        <strain evidence="10 11">DSM 26963</strain>
    </source>
</reference>
<evidence type="ECO:0000256" key="8">
    <source>
        <dbReference type="RuleBase" id="RU366003"/>
    </source>
</evidence>
<comment type="catalytic activity">
    <reaction evidence="7 8">
        <text>L-histidinol phosphate + H2O = L-histidinol + phosphate</text>
        <dbReference type="Rhea" id="RHEA:14465"/>
        <dbReference type="ChEBI" id="CHEBI:15377"/>
        <dbReference type="ChEBI" id="CHEBI:43474"/>
        <dbReference type="ChEBI" id="CHEBI:57699"/>
        <dbReference type="ChEBI" id="CHEBI:57980"/>
        <dbReference type="EC" id="3.1.3.15"/>
    </reaction>
</comment>
<dbReference type="NCBIfam" id="TIGR01856">
    <property type="entry name" value="hisJ_fam"/>
    <property type="match status" value="1"/>
</dbReference>
<dbReference type="InterPro" id="IPR004013">
    <property type="entry name" value="PHP_dom"/>
</dbReference>
<evidence type="ECO:0000256" key="5">
    <source>
        <dbReference type="ARBA" id="ARBA00022801"/>
    </source>
</evidence>
<dbReference type="PANTHER" id="PTHR21039">
    <property type="entry name" value="HISTIDINOL PHOSPHATASE-RELATED"/>
    <property type="match status" value="1"/>
</dbReference>
<name>A0A7W8D0M3_9FIRM</name>
<accession>A0A7W8D0M3</accession>
<dbReference type="GO" id="GO:0000105">
    <property type="term" value="P:L-histidine biosynthetic process"/>
    <property type="evidence" value="ECO:0007669"/>
    <property type="project" value="UniProtKB-UniRule"/>
</dbReference>
<dbReference type="PANTHER" id="PTHR21039:SF0">
    <property type="entry name" value="HISTIDINOL-PHOSPHATASE"/>
    <property type="match status" value="1"/>
</dbReference>
<dbReference type="RefSeq" id="WP_425321253.1">
    <property type="nucleotide sequence ID" value="NZ_JACHHD010000008.1"/>
</dbReference>
<dbReference type="EC" id="3.1.3.15" evidence="3 8"/>